<dbReference type="AlphaFoldDB" id="A0A9P5PBG0"/>
<gene>
    <name evidence="2" type="ORF">BDP27DRAFT_1239143</name>
</gene>
<keyword evidence="3" id="KW-1185">Reference proteome</keyword>
<organism evidence="2 3">
    <name type="scientific">Rhodocollybia butyracea</name>
    <dbReference type="NCBI Taxonomy" id="206335"/>
    <lineage>
        <taxon>Eukaryota</taxon>
        <taxon>Fungi</taxon>
        <taxon>Dikarya</taxon>
        <taxon>Basidiomycota</taxon>
        <taxon>Agaricomycotina</taxon>
        <taxon>Agaricomycetes</taxon>
        <taxon>Agaricomycetidae</taxon>
        <taxon>Agaricales</taxon>
        <taxon>Marasmiineae</taxon>
        <taxon>Omphalotaceae</taxon>
        <taxon>Rhodocollybia</taxon>
    </lineage>
</organism>
<feature type="compositionally biased region" description="Polar residues" evidence="1">
    <location>
        <begin position="184"/>
        <end position="204"/>
    </location>
</feature>
<reference evidence="2" key="1">
    <citation type="submission" date="2020-11" db="EMBL/GenBank/DDBJ databases">
        <authorList>
            <consortium name="DOE Joint Genome Institute"/>
            <person name="Ahrendt S."/>
            <person name="Riley R."/>
            <person name="Andreopoulos W."/>
            <person name="Labutti K."/>
            <person name="Pangilinan J."/>
            <person name="Ruiz-Duenas F.J."/>
            <person name="Barrasa J.M."/>
            <person name="Sanchez-Garcia M."/>
            <person name="Camarero S."/>
            <person name="Miyauchi S."/>
            <person name="Serrano A."/>
            <person name="Linde D."/>
            <person name="Babiker R."/>
            <person name="Drula E."/>
            <person name="Ayuso-Fernandez I."/>
            <person name="Pacheco R."/>
            <person name="Padilla G."/>
            <person name="Ferreira P."/>
            <person name="Barriuso J."/>
            <person name="Kellner H."/>
            <person name="Castanera R."/>
            <person name="Alfaro M."/>
            <person name="Ramirez L."/>
            <person name="Pisabarro A.G."/>
            <person name="Kuo A."/>
            <person name="Tritt A."/>
            <person name="Lipzen A."/>
            <person name="He G."/>
            <person name="Yan M."/>
            <person name="Ng V."/>
            <person name="Cullen D."/>
            <person name="Martin F."/>
            <person name="Rosso M.-N."/>
            <person name="Henrissat B."/>
            <person name="Hibbett D."/>
            <person name="Martinez A.T."/>
            <person name="Grigoriev I.V."/>
        </authorList>
    </citation>
    <scope>NUCLEOTIDE SEQUENCE</scope>
    <source>
        <strain evidence="2">AH 40177</strain>
    </source>
</reference>
<evidence type="ECO:0008006" key="4">
    <source>
        <dbReference type="Google" id="ProtNLM"/>
    </source>
</evidence>
<dbReference type="Pfam" id="PF14223">
    <property type="entry name" value="Retrotran_gag_2"/>
    <property type="match status" value="1"/>
</dbReference>
<evidence type="ECO:0000256" key="1">
    <source>
        <dbReference type="SAM" id="MobiDB-lite"/>
    </source>
</evidence>
<evidence type="ECO:0000313" key="3">
    <source>
        <dbReference type="Proteomes" id="UP000772434"/>
    </source>
</evidence>
<proteinExistence type="predicted"/>
<dbReference type="Proteomes" id="UP000772434">
    <property type="component" value="Unassembled WGS sequence"/>
</dbReference>
<comment type="caution">
    <text evidence="2">The sequence shown here is derived from an EMBL/GenBank/DDBJ whole genome shotgun (WGS) entry which is preliminary data.</text>
</comment>
<dbReference type="OrthoDB" id="3257543at2759"/>
<dbReference type="EMBL" id="JADNRY010000317">
    <property type="protein sequence ID" value="KAF9059195.1"/>
    <property type="molecule type" value="Genomic_DNA"/>
</dbReference>
<evidence type="ECO:0000313" key="2">
    <source>
        <dbReference type="EMBL" id="KAF9059195.1"/>
    </source>
</evidence>
<sequence length="284" mass="31134">MKASLMSQGLWRLVSGKEAKPSDPALLDKWEIKAEKAAGLIFLAVSSPQQVPIKAYQEDPIAMWSILEKQHVSKKPGARFNAYNALFTITKLADESLMDMASRVEAAMADIQNLRPTVAPIVSGSTGFTLDSLDSELQSMALIRALPEEYKHLSSNLLMQDNLDKDMILAAFLAEQQNQAHAEQSVNRAQVAQQKKKGGNSNWKPRTGELKGLQKVSLPLESAFMSTKVTEVDTEGVSENAGCASASTLNGLSSSHFADIMEWNTDTGATSHMTPHKHWIRTYC</sequence>
<protein>
    <recommendedName>
        <fullName evidence="4">Retrovirus-related Pol polyprotein from transposon TNT 1-94</fullName>
    </recommendedName>
</protein>
<name>A0A9P5PBG0_9AGAR</name>
<feature type="region of interest" description="Disordered" evidence="1">
    <location>
        <begin position="184"/>
        <end position="208"/>
    </location>
</feature>
<accession>A0A9P5PBG0</accession>